<organism evidence="4 5">
    <name type="scientific">Novacetimonas maltaceti</name>
    <dbReference type="NCBI Taxonomy" id="1203393"/>
    <lineage>
        <taxon>Bacteria</taxon>
        <taxon>Pseudomonadati</taxon>
        <taxon>Pseudomonadota</taxon>
        <taxon>Alphaproteobacteria</taxon>
        <taxon>Acetobacterales</taxon>
        <taxon>Acetobacteraceae</taxon>
        <taxon>Novacetimonas</taxon>
    </lineage>
</organism>
<dbReference type="CDD" id="cd06464">
    <property type="entry name" value="ACD_sHsps-like"/>
    <property type="match status" value="1"/>
</dbReference>
<dbReference type="InterPro" id="IPR031107">
    <property type="entry name" value="Small_HSP"/>
</dbReference>
<evidence type="ECO:0000313" key="5">
    <source>
        <dbReference type="Proteomes" id="UP000237344"/>
    </source>
</evidence>
<evidence type="ECO:0000313" key="4">
    <source>
        <dbReference type="EMBL" id="POF62269.1"/>
    </source>
</evidence>
<dbReference type="Proteomes" id="UP000237344">
    <property type="component" value="Unassembled WGS sequence"/>
</dbReference>
<dbReference type="InterPro" id="IPR008978">
    <property type="entry name" value="HSP20-like_chaperone"/>
</dbReference>
<dbReference type="InterPro" id="IPR002068">
    <property type="entry name" value="A-crystallin/Hsp20_dom"/>
</dbReference>
<keyword evidence="5" id="KW-1185">Reference proteome</keyword>
<evidence type="ECO:0000259" key="3">
    <source>
        <dbReference type="PROSITE" id="PS01031"/>
    </source>
</evidence>
<dbReference type="SUPFAM" id="SSF49764">
    <property type="entry name" value="HSP20-like chaperones"/>
    <property type="match status" value="1"/>
</dbReference>
<gene>
    <name evidence="4" type="ORF">KMAL_21270</name>
</gene>
<evidence type="ECO:0000256" key="1">
    <source>
        <dbReference type="PROSITE-ProRule" id="PRU00285"/>
    </source>
</evidence>
<feature type="domain" description="SHSP" evidence="3">
    <location>
        <begin position="45"/>
        <end position="159"/>
    </location>
</feature>
<protein>
    <recommendedName>
        <fullName evidence="3">SHSP domain-containing protein</fullName>
    </recommendedName>
</protein>
<evidence type="ECO:0000256" key="2">
    <source>
        <dbReference type="RuleBase" id="RU003616"/>
    </source>
</evidence>
<reference evidence="4 5" key="1">
    <citation type="submission" date="2018-01" db="EMBL/GenBank/DDBJ databases">
        <title>Draft Genome Sequence of Komagataeibacter maltaceti LMG 1529, a Vinegar Producing Acetic Acid Bacterium Isolated from Malt Vinegar Brewery Acetifiers.</title>
        <authorList>
            <person name="Zhang Q."/>
            <person name="Hollensteiner J."/>
            <person name="Poehlein A."/>
            <person name="Daniel R."/>
        </authorList>
    </citation>
    <scope>NUCLEOTIDE SEQUENCE [LARGE SCALE GENOMIC DNA]</scope>
    <source>
        <strain evidence="4 5">LMG 1529</strain>
    </source>
</reference>
<accession>A0A2S3W074</accession>
<dbReference type="EMBL" id="POTC01000029">
    <property type="protein sequence ID" value="POF62269.1"/>
    <property type="molecule type" value="Genomic_DNA"/>
</dbReference>
<dbReference type="AlphaFoldDB" id="A0A2S3W074"/>
<sequence>MITRPTIIAVPQRPSSSRDGRVADPFAVLQRQVGRLIEDYRAPDTFGSGRLGATDITEDTSGYHIYIEVPGCSEKDIGLSTTNGVLTISGEKKSPVAGTEQKQHVAGRSFGAFEEHFNLPEDVNPDAIVASIKNGVLQISLPRREPVKPSERRIEIKAG</sequence>
<dbReference type="PANTHER" id="PTHR11527">
    <property type="entry name" value="HEAT-SHOCK PROTEIN 20 FAMILY MEMBER"/>
    <property type="match status" value="1"/>
</dbReference>
<dbReference type="PROSITE" id="PS01031">
    <property type="entry name" value="SHSP"/>
    <property type="match status" value="1"/>
</dbReference>
<dbReference type="OrthoDB" id="9808910at2"/>
<dbReference type="Gene3D" id="2.60.40.790">
    <property type="match status" value="1"/>
</dbReference>
<comment type="caution">
    <text evidence="4">The sequence shown here is derived from an EMBL/GenBank/DDBJ whole genome shotgun (WGS) entry which is preliminary data.</text>
</comment>
<proteinExistence type="inferred from homology"/>
<name>A0A2S3W074_9PROT</name>
<dbReference type="RefSeq" id="WP_110095689.1">
    <property type="nucleotide sequence ID" value="NZ_NKUE01000023.1"/>
</dbReference>
<dbReference type="Pfam" id="PF00011">
    <property type="entry name" value="HSP20"/>
    <property type="match status" value="1"/>
</dbReference>
<comment type="similarity">
    <text evidence="1 2">Belongs to the small heat shock protein (HSP20) family.</text>
</comment>